<dbReference type="OrthoDB" id="1892195at2759"/>
<accession>A0A7J7L7F1</accession>
<dbReference type="GO" id="GO:0080188">
    <property type="term" value="P:gene silencing by siRNA-directed DNA methylation"/>
    <property type="evidence" value="ECO:0007669"/>
    <property type="project" value="InterPro"/>
</dbReference>
<keyword evidence="1" id="KW-0175">Coiled coil</keyword>
<name>A0A7J7L7F1_9MAGN</name>
<proteinExistence type="predicted"/>
<reference evidence="2 3" key="1">
    <citation type="journal article" date="2020" name="IScience">
        <title>Genome Sequencing of the Endangered Kingdonia uniflora (Circaeasteraceae, Ranunculales) Reveals Potential Mechanisms of Evolutionary Specialization.</title>
        <authorList>
            <person name="Sun Y."/>
            <person name="Deng T."/>
            <person name="Zhang A."/>
            <person name="Moore M.J."/>
            <person name="Landis J.B."/>
            <person name="Lin N."/>
            <person name="Zhang H."/>
            <person name="Zhang X."/>
            <person name="Huang J."/>
            <person name="Zhang X."/>
            <person name="Sun H."/>
            <person name="Wang H."/>
        </authorList>
    </citation>
    <scope>NUCLEOTIDE SEQUENCE [LARGE SCALE GENOMIC DNA]</scope>
    <source>
        <strain evidence="2">TB1705</strain>
        <tissue evidence="2">Leaf</tissue>
    </source>
</reference>
<dbReference type="PANTHER" id="PTHR21596:SF3">
    <property type="entry name" value="FACTOR OF DNA METHYLATION 1-RELATED"/>
    <property type="match status" value="1"/>
</dbReference>
<organism evidence="2 3">
    <name type="scientific">Kingdonia uniflora</name>
    <dbReference type="NCBI Taxonomy" id="39325"/>
    <lineage>
        <taxon>Eukaryota</taxon>
        <taxon>Viridiplantae</taxon>
        <taxon>Streptophyta</taxon>
        <taxon>Embryophyta</taxon>
        <taxon>Tracheophyta</taxon>
        <taxon>Spermatophyta</taxon>
        <taxon>Magnoliopsida</taxon>
        <taxon>Ranunculales</taxon>
        <taxon>Circaeasteraceae</taxon>
        <taxon>Kingdonia</taxon>
    </lineage>
</organism>
<evidence type="ECO:0000256" key="1">
    <source>
        <dbReference type="SAM" id="Coils"/>
    </source>
</evidence>
<evidence type="ECO:0000313" key="3">
    <source>
        <dbReference type="Proteomes" id="UP000541444"/>
    </source>
</evidence>
<evidence type="ECO:0000313" key="2">
    <source>
        <dbReference type="EMBL" id="KAF6138494.1"/>
    </source>
</evidence>
<dbReference type="AlphaFoldDB" id="A0A7J7L7F1"/>
<dbReference type="Proteomes" id="UP000541444">
    <property type="component" value="Unassembled WGS sequence"/>
</dbReference>
<feature type="coiled-coil region" evidence="1">
    <location>
        <begin position="85"/>
        <end position="161"/>
    </location>
</feature>
<gene>
    <name evidence="2" type="ORF">GIB67_022528</name>
</gene>
<keyword evidence="3" id="KW-1185">Reference proteome</keyword>
<dbReference type="PANTHER" id="PTHR21596">
    <property type="entry name" value="RIBONUCLEASE P SUBUNIT P38"/>
    <property type="match status" value="1"/>
</dbReference>
<comment type="caution">
    <text evidence="2">The sequence shown here is derived from an EMBL/GenBank/DDBJ whole genome shotgun (WGS) entry which is preliminary data.</text>
</comment>
<protein>
    <submittedName>
        <fullName evidence="2">Uncharacterized protein</fullName>
    </submittedName>
</protein>
<dbReference type="EMBL" id="JACGCM010002569">
    <property type="protein sequence ID" value="KAF6138494.1"/>
    <property type="molecule type" value="Genomic_DNA"/>
</dbReference>
<sequence length="195" mass="22580">MSYSSLRKKYDLLLLSKVKIGLLRQFLINLQAVSLGTKLAVFFSAITLAIIAQSYNFGRNVVKKNFLHLASMEQRKADENVLRLVEEQKRKKEAAMNKILTLEKELDAKQKLELEITELKGKMKVMNHIEGKDDNGVQHKMKEIQEELEEKEEEMGDMESMNTTLTGKERQMNDELQKARKALIQVWVLFSFGLF</sequence>
<dbReference type="InterPro" id="IPR045177">
    <property type="entry name" value="FDM1-5/IDN2"/>
</dbReference>